<accession>A0A7I7K719</accession>
<dbReference type="InterPro" id="IPR050426">
    <property type="entry name" value="Glycosyltransferase_28"/>
</dbReference>
<name>A0A7I7K719_9MYCO</name>
<dbReference type="Gene3D" id="3.40.50.2000">
    <property type="entry name" value="Glycogen Phosphorylase B"/>
    <property type="match status" value="2"/>
</dbReference>
<dbReference type="RefSeq" id="WP_098005602.1">
    <property type="nucleotide sequence ID" value="NZ_AP022563.1"/>
</dbReference>
<dbReference type="Pfam" id="PF06722">
    <property type="entry name" value="EryCIII-like_C"/>
    <property type="match status" value="1"/>
</dbReference>
<keyword evidence="1" id="KW-0808">Transferase</keyword>
<dbReference type="KEGG" id="mdu:MDUV_42240"/>
<dbReference type="GO" id="GO:0016758">
    <property type="term" value="F:hexosyltransferase activity"/>
    <property type="evidence" value="ECO:0007669"/>
    <property type="project" value="UniProtKB-ARBA"/>
</dbReference>
<organism evidence="1 2">
    <name type="scientific">Mycolicibacterium duvalii</name>
    <dbReference type="NCBI Taxonomy" id="39688"/>
    <lineage>
        <taxon>Bacteria</taxon>
        <taxon>Bacillati</taxon>
        <taxon>Actinomycetota</taxon>
        <taxon>Actinomycetes</taxon>
        <taxon>Mycobacteriales</taxon>
        <taxon>Mycobacteriaceae</taxon>
        <taxon>Mycolicibacterium</taxon>
    </lineage>
</organism>
<gene>
    <name evidence="1" type="ORF">MDUV_42240</name>
</gene>
<dbReference type="OrthoDB" id="6620093at2"/>
<dbReference type="AlphaFoldDB" id="A0A7I7K719"/>
<evidence type="ECO:0000313" key="1">
    <source>
        <dbReference type="EMBL" id="BBX19364.1"/>
    </source>
</evidence>
<sequence length="416" mass="43928">MAVVLAYMSPALGHLFPFCALLGELARRGHEIHVRTLASGVALCREQGFDARPVDSLIEGLQTLHTTTNVLQSARETVDVLTRRAELEIDDFCCALADVDPDVVIVDANCWGAMSVAETQNRPWVALSPFIPYLRSPGSPPFGAGARPWPGPFGRIRDLGVGAVTSLVFDVPLRRGIGPVRAALGLPPVHSADELLRRAPKLLVATAKPFEYPHTDWGDTVEMIGPAEFDLQRPAPAWLTEIDQPVVLVTTSSVPQADDALIHTAIEAFHDEPVHVVITAPTAGGAATKVADNVTLSGFVPHSVLLERAVCVITHGGLGITQKALARGIPVCAVPYGRDQFEVARRVEVAAAGVRLPAGRLSPGRLRDAVQTARTMGAGAAAVAAGFAACGGVARGADLVEQQVREAARTWEPAGA</sequence>
<proteinExistence type="predicted"/>
<reference evidence="1 2" key="1">
    <citation type="journal article" date="2019" name="Emerg. Microbes Infect.">
        <title>Comprehensive subspecies identification of 175 nontuberculous mycobacteria species based on 7547 genomic profiles.</title>
        <authorList>
            <person name="Matsumoto Y."/>
            <person name="Kinjo T."/>
            <person name="Motooka D."/>
            <person name="Nabeya D."/>
            <person name="Jung N."/>
            <person name="Uechi K."/>
            <person name="Horii T."/>
            <person name="Iida T."/>
            <person name="Fujita J."/>
            <person name="Nakamura S."/>
        </authorList>
    </citation>
    <scope>NUCLEOTIDE SEQUENCE [LARGE SCALE GENOMIC DNA]</scope>
    <source>
        <strain evidence="1 2">JCM 6396</strain>
    </source>
</reference>
<dbReference type="InterPro" id="IPR010610">
    <property type="entry name" value="EryCIII-like_C"/>
</dbReference>
<dbReference type="GO" id="GO:0008194">
    <property type="term" value="F:UDP-glycosyltransferase activity"/>
    <property type="evidence" value="ECO:0007669"/>
    <property type="project" value="InterPro"/>
</dbReference>
<dbReference type="PANTHER" id="PTHR48050">
    <property type="entry name" value="STEROL 3-BETA-GLUCOSYLTRANSFERASE"/>
    <property type="match status" value="1"/>
</dbReference>
<dbReference type="Proteomes" id="UP000467006">
    <property type="component" value="Chromosome"/>
</dbReference>
<dbReference type="SUPFAM" id="SSF53756">
    <property type="entry name" value="UDP-Glycosyltransferase/glycogen phosphorylase"/>
    <property type="match status" value="1"/>
</dbReference>
<evidence type="ECO:0000313" key="2">
    <source>
        <dbReference type="Proteomes" id="UP000467006"/>
    </source>
</evidence>
<dbReference type="EMBL" id="AP022563">
    <property type="protein sequence ID" value="BBX19364.1"/>
    <property type="molecule type" value="Genomic_DNA"/>
</dbReference>
<protein>
    <submittedName>
        <fullName evidence="1">Glycosyl transferase</fullName>
    </submittedName>
</protein>
<dbReference type="InterPro" id="IPR002213">
    <property type="entry name" value="UDP_glucos_trans"/>
</dbReference>
<dbReference type="CDD" id="cd03784">
    <property type="entry name" value="GT1_Gtf-like"/>
    <property type="match status" value="1"/>
</dbReference>
<dbReference type="PANTHER" id="PTHR48050:SF13">
    <property type="entry name" value="STEROL 3-BETA-GLUCOSYLTRANSFERASE UGT80A2"/>
    <property type="match status" value="1"/>
</dbReference>
<keyword evidence="2" id="KW-1185">Reference proteome</keyword>
<dbReference type="GO" id="GO:0017000">
    <property type="term" value="P:antibiotic biosynthetic process"/>
    <property type="evidence" value="ECO:0007669"/>
    <property type="project" value="UniProtKB-ARBA"/>
</dbReference>